<keyword evidence="3" id="KW-1185">Reference proteome</keyword>
<evidence type="ECO:0000313" key="2">
    <source>
        <dbReference type="EMBL" id="GGX60774.1"/>
    </source>
</evidence>
<reference evidence="2 3" key="1">
    <citation type="journal article" date="2014" name="Int. J. Syst. Evol. Microbiol.">
        <title>Complete genome sequence of Corynebacterium casei LMG S-19264T (=DSM 44701T), isolated from a smear-ripened cheese.</title>
        <authorList>
            <consortium name="US DOE Joint Genome Institute (JGI-PGF)"/>
            <person name="Walter F."/>
            <person name="Albersmeier A."/>
            <person name="Kalinowski J."/>
            <person name="Ruckert C."/>
        </authorList>
    </citation>
    <scope>NUCLEOTIDE SEQUENCE [LARGE SCALE GENOMIC DNA]</scope>
    <source>
        <strain evidence="2 3">KCTC 23968</strain>
    </source>
</reference>
<accession>A0A918NCT4</accession>
<organism evidence="2 3">
    <name type="scientific">Litorimonas cladophorae</name>
    <dbReference type="NCBI Taxonomy" id="1220491"/>
    <lineage>
        <taxon>Bacteria</taxon>
        <taxon>Pseudomonadati</taxon>
        <taxon>Pseudomonadota</taxon>
        <taxon>Alphaproteobacteria</taxon>
        <taxon>Maricaulales</taxon>
        <taxon>Robiginitomaculaceae</taxon>
    </lineage>
</organism>
<proteinExistence type="predicted"/>
<comment type="caution">
    <text evidence="2">The sequence shown here is derived from an EMBL/GenBank/DDBJ whole genome shotgun (WGS) entry which is preliminary data.</text>
</comment>
<evidence type="ECO:0000259" key="1">
    <source>
        <dbReference type="Pfam" id="PF13467"/>
    </source>
</evidence>
<name>A0A918NCT4_9PROT</name>
<dbReference type="Proteomes" id="UP000600865">
    <property type="component" value="Unassembled WGS sequence"/>
</dbReference>
<feature type="domain" description="Ribbon-helix-helix" evidence="1">
    <location>
        <begin position="3"/>
        <end position="67"/>
    </location>
</feature>
<dbReference type="Pfam" id="PF13467">
    <property type="entry name" value="RHH_4"/>
    <property type="match status" value="1"/>
</dbReference>
<gene>
    <name evidence="2" type="ORF">GCM10011309_08260</name>
</gene>
<evidence type="ECO:0000313" key="3">
    <source>
        <dbReference type="Proteomes" id="UP000600865"/>
    </source>
</evidence>
<dbReference type="Gene3D" id="1.10.3990.20">
    <property type="entry name" value="protein bp1543"/>
    <property type="match status" value="1"/>
</dbReference>
<sequence length="72" mass="8034">MLKRSISLYGHQTSVALEAEFWAVIDAAVDASGESFASFIRTRDDERMEGGATRNLASHLRVWCLGYVQTKL</sequence>
<protein>
    <recommendedName>
        <fullName evidence="1">Ribbon-helix-helix domain-containing protein</fullName>
    </recommendedName>
</protein>
<dbReference type="InterPro" id="IPR038268">
    <property type="entry name" value="RHH_sf"/>
</dbReference>
<dbReference type="EMBL" id="BMYV01000001">
    <property type="protein sequence ID" value="GGX60774.1"/>
    <property type="molecule type" value="Genomic_DNA"/>
</dbReference>
<dbReference type="InterPro" id="IPR027373">
    <property type="entry name" value="RHH_dom"/>
</dbReference>
<dbReference type="AlphaFoldDB" id="A0A918NCT4"/>